<sequence>MSPFEAGFCIFLESLCDLCLKLPALAFRVGNRPSLQTRGSRPLTSARPTGLDSECRSRSGESASSPLRRPGAPSPRSFRRSAGSPLPPASDPLPQTGLQADSLACSPAERARGREGPRLRTADQTADRAVLLVRRATAVIGRLRAPVCARTGGGVREAPPTCGTCGRSAKTGSDVRRGRRGRAALEVFRSKNSSIW</sequence>
<protein>
    <submittedName>
        <fullName evidence="2">Uncharacterized protein</fullName>
    </submittedName>
</protein>
<feature type="region of interest" description="Disordered" evidence="1">
    <location>
        <begin position="33"/>
        <end position="99"/>
    </location>
</feature>
<evidence type="ECO:0000256" key="1">
    <source>
        <dbReference type="SAM" id="MobiDB-lite"/>
    </source>
</evidence>
<evidence type="ECO:0000313" key="2">
    <source>
        <dbReference type="EMBL" id="EKC17802.1"/>
    </source>
</evidence>
<dbReference type="EMBL" id="JH821718">
    <property type="protein sequence ID" value="EKC17802.1"/>
    <property type="molecule type" value="Genomic_DNA"/>
</dbReference>
<organism evidence="2">
    <name type="scientific">Magallana gigas</name>
    <name type="common">Pacific oyster</name>
    <name type="synonym">Crassostrea gigas</name>
    <dbReference type="NCBI Taxonomy" id="29159"/>
    <lineage>
        <taxon>Eukaryota</taxon>
        <taxon>Metazoa</taxon>
        <taxon>Spiralia</taxon>
        <taxon>Lophotrochozoa</taxon>
        <taxon>Mollusca</taxon>
        <taxon>Bivalvia</taxon>
        <taxon>Autobranchia</taxon>
        <taxon>Pteriomorphia</taxon>
        <taxon>Ostreida</taxon>
        <taxon>Ostreoidea</taxon>
        <taxon>Ostreidae</taxon>
        <taxon>Magallana</taxon>
    </lineage>
</organism>
<gene>
    <name evidence="2" type="ORF">CGI_10000185</name>
</gene>
<proteinExistence type="predicted"/>
<reference evidence="2" key="1">
    <citation type="journal article" date="2012" name="Nature">
        <title>The oyster genome reveals stress adaptation and complexity of shell formation.</title>
        <authorList>
            <person name="Zhang G."/>
            <person name="Fang X."/>
            <person name="Guo X."/>
            <person name="Li L."/>
            <person name="Luo R."/>
            <person name="Xu F."/>
            <person name="Yang P."/>
            <person name="Zhang L."/>
            <person name="Wang X."/>
            <person name="Qi H."/>
            <person name="Xiong Z."/>
            <person name="Que H."/>
            <person name="Xie Y."/>
            <person name="Holland P.W."/>
            <person name="Paps J."/>
            <person name="Zhu Y."/>
            <person name="Wu F."/>
            <person name="Chen Y."/>
            <person name="Wang J."/>
            <person name="Peng C."/>
            <person name="Meng J."/>
            <person name="Yang L."/>
            <person name="Liu J."/>
            <person name="Wen B."/>
            <person name="Zhang N."/>
            <person name="Huang Z."/>
            <person name="Zhu Q."/>
            <person name="Feng Y."/>
            <person name="Mount A."/>
            <person name="Hedgecock D."/>
            <person name="Xu Z."/>
            <person name="Liu Y."/>
            <person name="Domazet-Loso T."/>
            <person name="Du Y."/>
            <person name="Sun X."/>
            <person name="Zhang S."/>
            <person name="Liu B."/>
            <person name="Cheng P."/>
            <person name="Jiang X."/>
            <person name="Li J."/>
            <person name="Fan D."/>
            <person name="Wang W."/>
            <person name="Fu W."/>
            <person name="Wang T."/>
            <person name="Wang B."/>
            <person name="Zhang J."/>
            <person name="Peng Z."/>
            <person name="Li Y."/>
            <person name="Li N."/>
            <person name="Wang J."/>
            <person name="Chen M."/>
            <person name="He Y."/>
            <person name="Tan F."/>
            <person name="Song X."/>
            <person name="Zheng Q."/>
            <person name="Huang R."/>
            <person name="Yang H."/>
            <person name="Du X."/>
            <person name="Chen L."/>
            <person name="Yang M."/>
            <person name="Gaffney P.M."/>
            <person name="Wang S."/>
            <person name="Luo L."/>
            <person name="She Z."/>
            <person name="Ming Y."/>
            <person name="Huang W."/>
            <person name="Zhang S."/>
            <person name="Huang B."/>
            <person name="Zhang Y."/>
            <person name="Qu T."/>
            <person name="Ni P."/>
            <person name="Miao G."/>
            <person name="Wang J."/>
            <person name="Wang Q."/>
            <person name="Steinberg C.E."/>
            <person name="Wang H."/>
            <person name="Li N."/>
            <person name="Qian L."/>
            <person name="Zhang G."/>
            <person name="Li Y."/>
            <person name="Yang H."/>
            <person name="Liu X."/>
            <person name="Wang J."/>
            <person name="Yin Y."/>
            <person name="Wang J."/>
        </authorList>
    </citation>
    <scope>NUCLEOTIDE SEQUENCE [LARGE SCALE GENOMIC DNA]</scope>
    <source>
        <strain evidence="2">05x7-T-G4-1.051#20</strain>
    </source>
</reference>
<dbReference type="AlphaFoldDB" id="K1P1T2"/>
<name>K1P1T2_MAGGI</name>
<dbReference type="HOGENOM" id="CLU_1391461_0_0_1"/>
<feature type="compositionally biased region" description="Polar residues" evidence="1">
    <location>
        <begin position="33"/>
        <end position="47"/>
    </location>
</feature>
<dbReference type="InParanoid" id="K1P1T2"/>
<accession>K1P1T2</accession>